<dbReference type="Proteomes" id="UP000198233">
    <property type="component" value="Chromosome"/>
</dbReference>
<sequence>MSKAKRNKHHNGNRKPVPNLETASPNLTKADTQLSTEQATLLAWLTKGRSVDVCTELCADLGKVAEMADYPGHFNKRSLFALKREGLTQEQDCFFAGMRWCRVGLSPKGQQLAALIAETALPKSDLLTGADYA</sequence>
<dbReference type="RefSeq" id="WP_088905061.1">
    <property type="nucleotide sequence ID" value="NZ_CP022272.1"/>
</dbReference>
<protein>
    <submittedName>
        <fullName evidence="2">Uncharacterized protein</fullName>
    </submittedName>
</protein>
<dbReference type="AlphaFoldDB" id="A0AAC9U1C8"/>
<evidence type="ECO:0000256" key="1">
    <source>
        <dbReference type="SAM" id="MobiDB-lite"/>
    </source>
</evidence>
<dbReference type="EMBL" id="CP022272">
    <property type="protein sequence ID" value="ASJ97397.1"/>
    <property type="molecule type" value="Genomic_DNA"/>
</dbReference>
<evidence type="ECO:0000313" key="2">
    <source>
        <dbReference type="EMBL" id="ASJ97397.1"/>
    </source>
</evidence>
<reference evidence="2 3" key="1">
    <citation type="submission" date="2017-06" db="EMBL/GenBank/DDBJ databases">
        <title>Complete genome sequence of Shewanella marisflavi EP1 associated with anaerobic 2,4-dinitrotoluene reduction and salt tolerance.</title>
        <authorList>
            <person name="Huang J."/>
        </authorList>
    </citation>
    <scope>NUCLEOTIDE SEQUENCE [LARGE SCALE GENOMIC DNA]</scope>
    <source>
        <strain evidence="2 3">EP1</strain>
    </source>
</reference>
<dbReference type="KEGG" id="smav:CFF01_12850"/>
<accession>A0AAC9U1C8</accession>
<feature type="compositionally biased region" description="Basic residues" evidence="1">
    <location>
        <begin position="1"/>
        <end position="13"/>
    </location>
</feature>
<gene>
    <name evidence="2" type="ORF">CFF01_12850</name>
</gene>
<evidence type="ECO:0000313" key="3">
    <source>
        <dbReference type="Proteomes" id="UP000198233"/>
    </source>
</evidence>
<name>A0AAC9U1C8_9GAMM</name>
<proteinExistence type="predicted"/>
<organism evidence="2 3">
    <name type="scientific">Shewanella marisflavi</name>
    <dbReference type="NCBI Taxonomy" id="260364"/>
    <lineage>
        <taxon>Bacteria</taxon>
        <taxon>Pseudomonadati</taxon>
        <taxon>Pseudomonadota</taxon>
        <taxon>Gammaproteobacteria</taxon>
        <taxon>Alteromonadales</taxon>
        <taxon>Shewanellaceae</taxon>
        <taxon>Shewanella</taxon>
    </lineage>
</organism>
<feature type="region of interest" description="Disordered" evidence="1">
    <location>
        <begin position="1"/>
        <end position="27"/>
    </location>
</feature>